<feature type="domain" description="Response regulatory" evidence="2">
    <location>
        <begin position="3"/>
        <end position="109"/>
    </location>
</feature>
<evidence type="ECO:0000313" key="4">
    <source>
        <dbReference type="Proteomes" id="UP001257914"/>
    </source>
</evidence>
<comment type="caution">
    <text evidence="3">The sequence shown here is derived from an EMBL/GenBank/DDBJ whole genome shotgun (WGS) entry which is preliminary data.</text>
</comment>
<dbReference type="SMART" id="SM00448">
    <property type="entry name" value="REC"/>
    <property type="match status" value="1"/>
</dbReference>
<sequence length="116" mass="13490">MSSIVYLDDEVALTKIFELYFEDSHHEIKTFTNEVEAINYCNKMPPDILFIDYRLETMKGDIVAEQLPDSIYKVLVTGDIKVATNFKFDLILNKPFKWAEIANAVKGLSQKNNYRF</sequence>
<protein>
    <submittedName>
        <fullName evidence="3">Response regulator</fullName>
    </submittedName>
</protein>
<reference evidence="3 4" key="1">
    <citation type="submission" date="2023-10" db="EMBL/GenBank/DDBJ databases">
        <title>Psychrosphaera aquimaarina strain SW33 isolated from seawater.</title>
        <authorList>
            <person name="Bayburt H."/>
            <person name="Kim J.M."/>
            <person name="Choi B.J."/>
            <person name="Jeon C.O."/>
        </authorList>
    </citation>
    <scope>NUCLEOTIDE SEQUENCE [LARGE SCALE GENOMIC DNA]</scope>
    <source>
        <strain evidence="3 4">KCTC 52743</strain>
    </source>
</reference>
<dbReference type="PROSITE" id="PS50110">
    <property type="entry name" value="RESPONSE_REGULATORY"/>
    <property type="match status" value="1"/>
</dbReference>
<dbReference type="Gene3D" id="3.40.50.2300">
    <property type="match status" value="1"/>
</dbReference>
<proteinExistence type="predicted"/>
<keyword evidence="1" id="KW-0597">Phosphoprotein</keyword>
<evidence type="ECO:0000259" key="2">
    <source>
        <dbReference type="PROSITE" id="PS50110"/>
    </source>
</evidence>
<evidence type="ECO:0000256" key="1">
    <source>
        <dbReference type="PROSITE-ProRule" id="PRU00169"/>
    </source>
</evidence>
<dbReference type="RefSeq" id="WP_315946219.1">
    <property type="nucleotide sequence ID" value="NZ_JAWCUA010000003.1"/>
</dbReference>
<dbReference type="InterPro" id="IPR011006">
    <property type="entry name" value="CheY-like_superfamily"/>
</dbReference>
<organism evidence="3 4">
    <name type="scientific">Psychrosphaera aquimarina</name>
    <dbReference type="NCBI Taxonomy" id="2044854"/>
    <lineage>
        <taxon>Bacteria</taxon>
        <taxon>Pseudomonadati</taxon>
        <taxon>Pseudomonadota</taxon>
        <taxon>Gammaproteobacteria</taxon>
        <taxon>Alteromonadales</taxon>
        <taxon>Pseudoalteromonadaceae</taxon>
        <taxon>Psychrosphaera</taxon>
    </lineage>
</organism>
<accession>A0ABU3QYK2</accession>
<gene>
    <name evidence="3" type="ORF">RT723_05695</name>
</gene>
<feature type="modified residue" description="4-aspartylphosphate" evidence="1">
    <location>
        <position position="52"/>
    </location>
</feature>
<dbReference type="InterPro" id="IPR001789">
    <property type="entry name" value="Sig_transdc_resp-reg_receiver"/>
</dbReference>
<evidence type="ECO:0000313" key="3">
    <source>
        <dbReference type="EMBL" id="MDU0112503.1"/>
    </source>
</evidence>
<name>A0ABU3QYK2_9GAMM</name>
<dbReference type="EMBL" id="JAWCUA010000003">
    <property type="protein sequence ID" value="MDU0112503.1"/>
    <property type="molecule type" value="Genomic_DNA"/>
</dbReference>
<keyword evidence="4" id="KW-1185">Reference proteome</keyword>
<dbReference type="SUPFAM" id="SSF52172">
    <property type="entry name" value="CheY-like"/>
    <property type="match status" value="1"/>
</dbReference>
<dbReference type="Pfam" id="PF00072">
    <property type="entry name" value="Response_reg"/>
    <property type="match status" value="1"/>
</dbReference>
<dbReference type="CDD" id="cd00156">
    <property type="entry name" value="REC"/>
    <property type="match status" value="1"/>
</dbReference>
<dbReference type="Proteomes" id="UP001257914">
    <property type="component" value="Unassembled WGS sequence"/>
</dbReference>